<dbReference type="SUPFAM" id="SSF54211">
    <property type="entry name" value="Ribosomal protein S5 domain 2-like"/>
    <property type="match status" value="1"/>
</dbReference>
<evidence type="ECO:0000256" key="1">
    <source>
        <dbReference type="ARBA" id="ARBA00002663"/>
    </source>
</evidence>
<proteinExistence type="inferred from homology"/>
<dbReference type="HAMAP" id="MF_00227">
    <property type="entry name" value="RNase_P"/>
    <property type="match status" value="1"/>
</dbReference>
<keyword evidence="9" id="KW-1185">Reference proteome</keyword>
<keyword evidence="5 7" id="KW-0378">Hydrolase</keyword>
<organism evidence="8 9">
    <name type="scientific">Niastella vici</name>
    <dbReference type="NCBI Taxonomy" id="1703345"/>
    <lineage>
        <taxon>Bacteria</taxon>
        <taxon>Pseudomonadati</taxon>
        <taxon>Bacteroidota</taxon>
        <taxon>Chitinophagia</taxon>
        <taxon>Chitinophagales</taxon>
        <taxon>Chitinophagaceae</taxon>
        <taxon>Niastella</taxon>
    </lineage>
</organism>
<dbReference type="AlphaFoldDB" id="A0A1V9G8Z2"/>
<dbReference type="InterPro" id="IPR020539">
    <property type="entry name" value="RNase_P_CS"/>
</dbReference>
<dbReference type="InterPro" id="IPR000100">
    <property type="entry name" value="RNase_P"/>
</dbReference>
<evidence type="ECO:0000256" key="5">
    <source>
        <dbReference type="ARBA" id="ARBA00022801"/>
    </source>
</evidence>
<keyword evidence="2 7" id="KW-0819">tRNA processing</keyword>
<dbReference type="Proteomes" id="UP000192796">
    <property type="component" value="Unassembled WGS sequence"/>
</dbReference>
<keyword evidence="4 7" id="KW-0255">Endonuclease</keyword>
<dbReference type="EC" id="3.1.26.5" evidence="7"/>
<comment type="similarity">
    <text evidence="7">Belongs to the RnpA family.</text>
</comment>
<comment type="subunit">
    <text evidence="7">Consists of a catalytic RNA component (M1 or rnpB) and a protein subunit.</text>
</comment>
<dbReference type="Pfam" id="PF00825">
    <property type="entry name" value="Ribonuclease_P"/>
    <property type="match status" value="1"/>
</dbReference>
<comment type="caution">
    <text evidence="8">The sequence shown here is derived from an EMBL/GenBank/DDBJ whole genome shotgun (WGS) entry which is preliminary data.</text>
</comment>
<accession>A0A1V9G8Z2</accession>
<evidence type="ECO:0000313" key="9">
    <source>
        <dbReference type="Proteomes" id="UP000192796"/>
    </source>
</evidence>
<keyword evidence="6 7" id="KW-0694">RNA-binding</keyword>
<dbReference type="InterPro" id="IPR020568">
    <property type="entry name" value="Ribosomal_Su5_D2-typ_SF"/>
</dbReference>
<gene>
    <name evidence="7" type="primary">rnpA</name>
    <name evidence="8" type="ORF">A3860_01385</name>
</gene>
<evidence type="ECO:0000256" key="4">
    <source>
        <dbReference type="ARBA" id="ARBA00022759"/>
    </source>
</evidence>
<dbReference type="STRING" id="1703345.A3860_01385"/>
<dbReference type="EMBL" id="LVYD01000001">
    <property type="protein sequence ID" value="OQP67040.1"/>
    <property type="molecule type" value="Genomic_DNA"/>
</dbReference>
<protein>
    <recommendedName>
        <fullName evidence="7">Ribonuclease P protein component</fullName>
        <shortName evidence="7">RNase P protein</shortName>
        <shortName evidence="7">RNaseP protein</shortName>
        <ecNumber evidence="7">3.1.26.5</ecNumber>
    </recommendedName>
    <alternativeName>
        <fullName evidence="7">Protein C5</fullName>
    </alternativeName>
</protein>
<evidence type="ECO:0000256" key="3">
    <source>
        <dbReference type="ARBA" id="ARBA00022722"/>
    </source>
</evidence>
<dbReference type="PROSITE" id="PS00648">
    <property type="entry name" value="RIBONUCLEASE_P"/>
    <property type="match status" value="1"/>
</dbReference>
<dbReference type="Gene3D" id="3.30.230.10">
    <property type="match status" value="1"/>
</dbReference>
<reference evidence="8 9" key="1">
    <citation type="submission" date="2016-03" db="EMBL/GenBank/DDBJ databases">
        <title>Niastella vici sp. nov., isolated from farmland soil.</title>
        <authorList>
            <person name="Chen L."/>
            <person name="Wang D."/>
            <person name="Yang S."/>
            <person name="Wang G."/>
        </authorList>
    </citation>
    <scope>NUCLEOTIDE SEQUENCE [LARGE SCALE GENOMIC DNA]</scope>
    <source>
        <strain evidence="8 9">DJ57</strain>
    </source>
</reference>
<evidence type="ECO:0000256" key="7">
    <source>
        <dbReference type="HAMAP-Rule" id="MF_00227"/>
    </source>
</evidence>
<evidence type="ECO:0000313" key="8">
    <source>
        <dbReference type="EMBL" id="OQP67040.1"/>
    </source>
</evidence>
<name>A0A1V9G8Z2_9BACT</name>
<dbReference type="OrthoDB" id="1524972at2"/>
<dbReference type="GO" id="GO:0000049">
    <property type="term" value="F:tRNA binding"/>
    <property type="evidence" value="ECO:0007669"/>
    <property type="project" value="UniProtKB-UniRule"/>
</dbReference>
<dbReference type="RefSeq" id="WP_081144738.1">
    <property type="nucleotide sequence ID" value="NZ_LVYD01000001.1"/>
</dbReference>
<dbReference type="InterPro" id="IPR014721">
    <property type="entry name" value="Ribsml_uS5_D2-typ_fold_subgr"/>
</dbReference>
<dbReference type="GO" id="GO:0001682">
    <property type="term" value="P:tRNA 5'-leader removal"/>
    <property type="evidence" value="ECO:0007669"/>
    <property type="project" value="UniProtKB-UniRule"/>
</dbReference>
<dbReference type="GO" id="GO:0004526">
    <property type="term" value="F:ribonuclease P activity"/>
    <property type="evidence" value="ECO:0007669"/>
    <property type="project" value="UniProtKB-UniRule"/>
</dbReference>
<comment type="catalytic activity">
    <reaction evidence="7">
        <text>Endonucleolytic cleavage of RNA, removing 5'-extranucleotides from tRNA precursor.</text>
        <dbReference type="EC" id="3.1.26.5"/>
    </reaction>
</comment>
<evidence type="ECO:0000256" key="6">
    <source>
        <dbReference type="ARBA" id="ARBA00022884"/>
    </source>
</evidence>
<comment type="function">
    <text evidence="1 7">RNaseP catalyzes the removal of the 5'-leader sequence from pre-tRNA to produce the mature 5'-terminus. It can also cleave other RNA substrates such as 4.5S RNA. The protein component plays an auxiliary but essential role in vivo by binding to the 5'-leader sequence and broadening the substrate specificity of the ribozyme.</text>
</comment>
<sequence length="130" mass="15128">MVKKFTLNKTERLKRRKIIEQLFSEGRAVTAFPIRVQYKLIDQPGTGPLQAGFSASSRNFKKAVDRNRIKRLMREAYRLQKAPLEQALQTKKRQLALFLIYTGRELPPYALVKEKVELVLKKLLQTIQDA</sequence>
<keyword evidence="3 7" id="KW-0540">Nuclease</keyword>
<evidence type="ECO:0000256" key="2">
    <source>
        <dbReference type="ARBA" id="ARBA00022694"/>
    </source>
</evidence>